<dbReference type="FunFam" id="4.10.800.20:FF:000001">
    <property type="entry name" value="AMP deaminase"/>
    <property type="match status" value="1"/>
</dbReference>
<evidence type="ECO:0000256" key="9">
    <source>
        <dbReference type="ARBA" id="ARBA00072037"/>
    </source>
</evidence>
<dbReference type="OrthoDB" id="1723809at2759"/>
<evidence type="ECO:0000256" key="1">
    <source>
        <dbReference type="ARBA" id="ARBA00001947"/>
    </source>
</evidence>
<dbReference type="GO" id="GO:0046033">
    <property type="term" value="P:AMP metabolic process"/>
    <property type="evidence" value="ECO:0007669"/>
    <property type="project" value="TreeGrafter"/>
</dbReference>
<evidence type="ECO:0000256" key="3">
    <source>
        <dbReference type="ARBA" id="ARBA00006676"/>
    </source>
</evidence>
<evidence type="ECO:0000256" key="11">
    <source>
        <dbReference type="SAM" id="MobiDB-lite"/>
    </source>
</evidence>
<dbReference type="SUPFAM" id="SSF51556">
    <property type="entry name" value="Metallo-dependent hydrolases"/>
    <property type="match status" value="1"/>
</dbReference>
<dbReference type="EC" id="3.5.4.6" evidence="4"/>
<dbReference type="NCBIfam" id="TIGR01429">
    <property type="entry name" value="AMP_deaminase"/>
    <property type="match status" value="1"/>
</dbReference>
<proteinExistence type="inferred from homology"/>
<feature type="region of interest" description="Disordered" evidence="11">
    <location>
        <begin position="136"/>
        <end position="168"/>
    </location>
</feature>
<evidence type="ECO:0000256" key="4">
    <source>
        <dbReference type="ARBA" id="ARBA00012775"/>
    </source>
</evidence>
<evidence type="ECO:0000256" key="5">
    <source>
        <dbReference type="ARBA" id="ARBA00022723"/>
    </source>
</evidence>
<dbReference type="Gene3D" id="3.20.20.140">
    <property type="entry name" value="Metal-dependent hydrolases"/>
    <property type="match status" value="1"/>
</dbReference>
<evidence type="ECO:0000256" key="7">
    <source>
        <dbReference type="ARBA" id="ARBA00022833"/>
    </source>
</evidence>
<dbReference type="GO" id="GO:0003876">
    <property type="term" value="F:AMP deaminase activity"/>
    <property type="evidence" value="ECO:0007669"/>
    <property type="project" value="UniProtKB-EC"/>
</dbReference>
<comment type="cofactor">
    <cofactor evidence="1">
        <name>Zn(2+)</name>
        <dbReference type="ChEBI" id="CHEBI:29105"/>
    </cofactor>
</comment>
<dbReference type="GO" id="GO:0032264">
    <property type="term" value="P:IMP salvage"/>
    <property type="evidence" value="ECO:0007669"/>
    <property type="project" value="InterPro"/>
</dbReference>
<comment type="caution">
    <text evidence="12">The sequence shown here is derived from an EMBL/GenBank/DDBJ whole genome shotgun (WGS) entry which is preliminary data.</text>
</comment>
<comment type="similarity">
    <text evidence="3">Belongs to the metallo-dependent hydrolases superfamily. Adenosine and AMP deaminases family.</text>
</comment>
<organism evidence="12 13">
    <name type="scientific">Linnemannia hyalina</name>
    <dbReference type="NCBI Taxonomy" id="64524"/>
    <lineage>
        <taxon>Eukaryota</taxon>
        <taxon>Fungi</taxon>
        <taxon>Fungi incertae sedis</taxon>
        <taxon>Mucoromycota</taxon>
        <taxon>Mortierellomycotina</taxon>
        <taxon>Mortierellomycetes</taxon>
        <taxon>Mortierellales</taxon>
        <taxon>Mortierellaceae</taxon>
        <taxon>Linnemannia</taxon>
    </lineage>
</organism>
<dbReference type="CDD" id="cd01319">
    <property type="entry name" value="AMPD"/>
    <property type="match status" value="1"/>
</dbReference>
<dbReference type="AlphaFoldDB" id="A0A9P7Y0D6"/>
<reference evidence="12" key="1">
    <citation type="submission" date="2021-06" db="EMBL/GenBank/DDBJ databases">
        <title>Genome Sequence of Mortierella hyaline Strain SCG-10, a Cold-Adapted, Nitrate-Reducing Fungus Isolated from Soil in Minnesota, USA.</title>
        <authorList>
            <person name="Aldossari N."/>
        </authorList>
    </citation>
    <scope>NUCLEOTIDE SEQUENCE</scope>
    <source>
        <strain evidence="12">SCG-10</strain>
    </source>
</reference>
<dbReference type="PROSITE" id="PS00485">
    <property type="entry name" value="A_DEAMINASE"/>
    <property type="match status" value="1"/>
</dbReference>
<dbReference type="Gene3D" id="4.10.800.20">
    <property type="match status" value="1"/>
</dbReference>
<dbReference type="Proteomes" id="UP000707451">
    <property type="component" value="Unassembled WGS sequence"/>
</dbReference>
<feature type="region of interest" description="Disordered" evidence="11">
    <location>
        <begin position="1"/>
        <end position="76"/>
    </location>
</feature>
<evidence type="ECO:0000313" key="13">
    <source>
        <dbReference type="Proteomes" id="UP000707451"/>
    </source>
</evidence>
<keyword evidence="6" id="KW-0378">Hydrolase</keyword>
<evidence type="ECO:0000256" key="6">
    <source>
        <dbReference type="ARBA" id="ARBA00022801"/>
    </source>
</evidence>
<evidence type="ECO:0000256" key="2">
    <source>
        <dbReference type="ARBA" id="ARBA00004955"/>
    </source>
</evidence>
<dbReference type="GO" id="GO:0046872">
    <property type="term" value="F:metal ion binding"/>
    <property type="evidence" value="ECO:0007669"/>
    <property type="project" value="UniProtKB-KW"/>
</dbReference>
<evidence type="ECO:0000256" key="10">
    <source>
        <dbReference type="ARBA" id="ARBA00078830"/>
    </source>
</evidence>
<dbReference type="EMBL" id="JAHRHY010000003">
    <property type="protein sequence ID" value="KAG9070625.1"/>
    <property type="molecule type" value="Genomic_DNA"/>
</dbReference>
<dbReference type="InterPro" id="IPR032466">
    <property type="entry name" value="Metal_Hydrolase"/>
</dbReference>
<keyword evidence="13" id="KW-1185">Reference proteome</keyword>
<dbReference type="InterPro" id="IPR006329">
    <property type="entry name" value="AMPD"/>
</dbReference>
<feature type="compositionally biased region" description="Pro residues" evidence="11">
    <location>
        <begin position="148"/>
        <end position="159"/>
    </location>
</feature>
<keyword evidence="8" id="KW-0546">Nucleotide metabolism</keyword>
<evidence type="ECO:0000313" key="12">
    <source>
        <dbReference type="EMBL" id="KAG9070625.1"/>
    </source>
</evidence>
<dbReference type="PANTHER" id="PTHR11359">
    <property type="entry name" value="AMP DEAMINASE"/>
    <property type="match status" value="1"/>
</dbReference>
<feature type="compositionally biased region" description="Basic and acidic residues" evidence="11">
    <location>
        <begin position="14"/>
        <end position="32"/>
    </location>
</feature>
<dbReference type="InterPro" id="IPR006650">
    <property type="entry name" value="A/AMP_deam_AS"/>
</dbReference>
<comment type="pathway">
    <text evidence="2">Purine metabolism; IMP biosynthesis via salvage pathway; IMP from AMP: step 1/1.</text>
</comment>
<dbReference type="Pfam" id="PF19326">
    <property type="entry name" value="AMP_deaminase"/>
    <property type="match status" value="1"/>
</dbReference>
<dbReference type="GO" id="GO:0005829">
    <property type="term" value="C:cytosol"/>
    <property type="evidence" value="ECO:0007669"/>
    <property type="project" value="TreeGrafter"/>
</dbReference>
<protein>
    <recommendedName>
        <fullName evidence="9">AMP deaminase</fullName>
        <ecNumber evidence="4">3.5.4.6</ecNumber>
    </recommendedName>
    <alternativeName>
        <fullName evidence="10">Myoadenylate deaminase</fullName>
    </alternativeName>
</protein>
<keyword evidence="7" id="KW-0862">Zinc</keyword>
<dbReference type="PANTHER" id="PTHR11359:SF0">
    <property type="entry name" value="AMP DEAMINASE"/>
    <property type="match status" value="1"/>
</dbReference>
<sequence length="773" mass="89596">MSNEDGPTPGRPPLRKEDSFDVPDKRAERDDAQAMCYTHYHEREDSDYLTHNVRPSAPPPEVNSDSGTAFDNEPDNLRYVDKDAGIMEEDKPEDIGAVKNKLGSQITEELRMLYTNFQKCLELRDKYMKVSAQRIGDNPSDSDDWTIYPPPPVPSWPLPKPEKAGRVTGGPDSIGSDFVREEVPIPGLCDQFFEMDDTGVYQVYAFKEDLVNKKPVIDVPSPKDYFQDLDFVLSVISDGPTKSFAFRRLKYLESKWNMYTLLNEYEELAEAKRVPHRDFYNVRKVDTHVHHSSCMNQKHLLRFIKSKMRTTPEDVVIFRDGKDLTLEEVFQSLNLTAYDLNIDTLDMHAHKDSFHRFDKFNLKYNPIGESRLREIFMKTDNKIKGRYLADITKEVISDLEQSKYQMAEYRISIYGRSEDEWDKLADWVVEHKLFSHNIRWLIQVPRLYNVYKATKTVRNFEDVIRNIFKPLFEVTRDPSSHPNLYIFLQRVIGFDSVDDESKAERRIYRKYPYPRVWDMPTNPPLNAFRQKRRFNTFVFRPHCGEAGDTDHLTSAFLTASGISHGILLRKVPALQYLYYLTQMGIAMSPLSNNALFLDYERNPFPTFFQRGLNVSLSTDDPLQFHFTKEPLIEEYSVAAQIWKLSGADMCEISRNSVAQSGWENQIKKHWIGKDWYLPGIPGNDMTKTNVPNIRVAFRYETLREELNMLKEYSCVERPSDIPGLFQRMATNLPSVALIVEEEELSTSIVDCPPELNPAITSGIVNPSNFKKGE</sequence>
<gene>
    <name evidence="12" type="primary">AMD1_2</name>
    <name evidence="12" type="ORF">KI688_008163</name>
</gene>
<keyword evidence="5" id="KW-0479">Metal-binding</keyword>
<name>A0A9P7Y0D6_9FUNG</name>
<evidence type="ECO:0000256" key="8">
    <source>
        <dbReference type="ARBA" id="ARBA00023080"/>
    </source>
</evidence>
<feature type="compositionally biased region" description="Basic and acidic residues" evidence="11">
    <location>
        <begin position="39"/>
        <end position="48"/>
    </location>
</feature>
<accession>A0A9P7Y0D6</accession>